<reference evidence="2" key="1">
    <citation type="submission" date="2019-11" db="EMBL/GenBank/DDBJ databases">
        <title>Microbial mats filling the niche in hypersaline microbial mats.</title>
        <authorList>
            <person name="Wong H.L."/>
            <person name="Macleod F.I."/>
            <person name="White R.A. III"/>
            <person name="Burns B.P."/>
        </authorList>
    </citation>
    <scope>NUCLEOTIDE SEQUENCE</scope>
    <source>
        <strain evidence="2">Rbin_158</strain>
    </source>
</reference>
<comment type="caution">
    <text evidence="2">The sequence shown here is derived from an EMBL/GenBank/DDBJ whole genome shotgun (WGS) entry which is preliminary data.</text>
</comment>
<dbReference type="InterPro" id="IPR029016">
    <property type="entry name" value="GAF-like_dom_sf"/>
</dbReference>
<dbReference type="AlphaFoldDB" id="A0A9D5JVT2"/>
<dbReference type="InterPro" id="IPR003018">
    <property type="entry name" value="GAF"/>
</dbReference>
<feature type="domain" description="GAF" evidence="1">
    <location>
        <begin position="197"/>
        <end position="313"/>
    </location>
</feature>
<proteinExistence type="predicted"/>
<feature type="non-terminal residue" evidence="2">
    <location>
        <position position="314"/>
    </location>
</feature>
<evidence type="ECO:0000313" key="2">
    <source>
        <dbReference type="EMBL" id="MBD3325209.1"/>
    </source>
</evidence>
<protein>
    <submittedName>
        <fullName evidence="2">GAF domain-containing protein</fullName>
    </submittedName>
</protein>
<gene>
    <name evidence="2" type="ORF">GF339_11535</name>
</gene>
<accession>A0A9D5JVT2</accession>
<evidence type="ECO:0000259" key="1">
    <source>
        <dbReference type="Pfam" id="PF13185"/>
    </source>
</evidence>
<sequence length="314" mass="35968">MELNVSETLRKQLTTKQKQVDLILAIDQIRDTLPEPHDMMVALSTTLAAQIQTDLCLICLRDRETGHFTATAMNLPESPENRLTRAKLRDIDRHTRQLQEICLWEGDTIPSCFRMAYPVNGLHAAVIPILLHGQNLGIILFVRSGNPFSQDDLTLITIAESQVDSAVMQCAEYHTLQQRNKELETIYRIDKLRDQHRPFDEMLSAVLTELRHVIQAEAGFIMLYNKLNNQLDLRTASDNYMFLIAPHYDRIEQIAKESLAQAEMVWYNDLGTDLESIICIPLILENEIIGVLGVVNRYGRYGFDAEDRRLLHAI</sequence>
<dbReference type="Pfam" id="PF13185">
    <property type="entry name" value="GAF_2"/>
    <property type="match status" value="1"/>
</dbReference>
<organism evidence="2 3">
    <name type="scientific">candidate division KSB3 bacterium</name>
    <dbReference type="NCBI Taxonomy" id="2044937"/>
    <lineage>
        <taxon>Bacteria</taxon>
        <taxon>candidate division KSB3</taxon>
    </lineage>
</organism>
<dbReference type="EMBL" id="WJJP01000375">
    <property type="protein sequence ID" value="MBD3325209.1"/>
    <property type="molecule type" value="Genomic_DNA"/>
</dbReference>
<evidence type="ECO:0000313" key="3">
    <source>
        <dbReference type="Proteomes" id="UP000649604"/>
    </source>
</evidence>
<name>A0A9D5JVT2_9BACT</name>
<dbReference type="Proteomes" id="UP000649604">
    <property type="component" value="Unassembled WGS sequence"/>
</dbReference>
<dbReference type="Gene3D" id="3.30.450.40">
    <property type="match status" value="2"/>
</dbReference>
<dbReference type="SUPFAM" id="SSF55781">
    <property type="entry name" value="GAF domain-like"/>
    <property type="match status" value="2"/>
</dbReference>